<protein>
    <submittedName>
        <fullName evidence="1">Uncharacterized protein</fullName>
    </submittedName>
</protein>
<accession>A0A438HJV4</accession>
<dbReference type="AlphaFoldDB" id="A0A438HJV4"/>
<gene>
    <name evidence="1" type="ORF">CK203_046678</name>
</gene>
<dbReference type="EMBL" id="QGNW01000212">
    <property type="protein sequence ID" value="RVW84717.1"/>
    <property type="molecule type" value="Genomic_DNA"/>
</dbReference>
<sequence length="95" mass="10790">MFSQSQPSPTTPIIGTGSIAQKAPVLKSIRSELPMGHYPWWLELDSEKMIVNAKECVRLYILKIDDSLEEQTQNASCVFTPTLVNQSNRDFYLSR</sequence>
<evidence type="ECO:0000313" key="1">
    <source>
        <dbReference type="EMBL" id="RVW84717.1"/>
    </source>
</evidence>
<name>A0A438HJV4_VITVI</name>
<proteinExistence type="predicted"/>
<organism evidence="1 2">
    <name type="scientific">Vitis vinifera</name>
    <name type="common">Grape</name>
    <dbReference type="NCBI Taxonomy" id="29760"/>
    <lineage>
        <taxon>Eukaryota</taxon>
        <taxon>Viridiplantae</taxon>
        <taxon>Streptophyta</taxon>
        <taxon>Embryophyta</taxon>
        <taxon>Tracheophyta</taxon>
        <taxon>Spermatophyta</taxon>
        <taxon>Magnoliopsida</taxon>
        <taxon>eudicotyledons</taxon>
        <taxon>Gunneridae</taxon>
        <taxon>Pentapetalae</taxon>
        <taxon>rosids</taxon>
        <taxon>Vitales</taxon>
        <taxon>Vitaceae</taxon>
        <taxon>Viteae</taxon>
        <taxon>Vitis</taxon>
    </lineage>
</organism>
<reference evidence="1 2" key="1">
    <citation type="journal article" date="2018" name="PLoS Genet.">
        <title>Population sequencing reveals clonal diversity and ancestral inbreeding in the grapevine cultivar Chardonnay.</title>
        <authorList>
            <person name="Roach M.J."/>
            <person name="Johnson D.L."/>
            <person name="Bohlmann J."/>
            <person name="van Vuuren H.J."/>
            <person name="Jones S.J."/>
            <person name="Pretorius I.S."/>
            <person name="Schmidt S.A."/>
            <person name="Borneman A.R."/>
        </authorList>
    </citation>
    <scope>NUCLEOTIDE SEQUENCE [LARGE SCALE GENOMIC DNA]</scope>
    <source>
        <strain evidence="2">cv. Chardonnay</strain>
        <tissue evidence="1">Leaf</tissue>
    </source>
</reference>
<evidence type="ECO:0000313" key="2">
    <source>
        <dbReference type="Proteomes" id="UP000288805"/>
    </source>
</evidence>
<comment type="caution">
    <text evidence="1">The sequence shown here is derived from an EMBL/GenBank/DDBJ whole genome shotgun (WGS) entry which is preliminary data.</text>
</comment>
<dbReference type="Proteomes" id="UP000288805">
    <property type="component" value="Unassembled WGS sequence"/>
</dbReference>